<evidence type="ECO:0000256" key="1">
    <source>
        <dbReference type="ARBA" id="ARBA00004377"/>
    </source>
</evidence>
<evidence type="ECO:0000313" key="9">
    <source>
        <dbReference type="EMBL" id="TSA88112.1"/>
    </source>
</evidence>
<evidence type="ECO:0000313" key="10">
    <source>
        <dbReference type="Proteomes" id="UP000316092"/>
    </source>
</evidence>
<dbReference type="PANTHER" id="PTHR30336">
    <property type="entry name" value="INNER MEMBRANE PROTEIN, PROBABLE PERMEASE"/>
    <property type="match status" value="1"/>
</dbReference>
<dbReference type="AlphaFoldDB" id="A0A553V6P6"/>
<dbReference type="GO" id="GO:0005886">
    <property type="term" value="C:plasma membrane"/>
    <property type="evidence" value="ECO:0007669"/>
    <property type="project" value="UniProtKB-SubCell"/>
</dbReference>
<evidence type="ECO:0000256" key="7">
    <source>
        <dbReference type="ARBA" id="ARBA00037355"/>
    </source>
</evidence>
<keyword evidence="2" id="KW-1003">Cell membrane</keyword>
<dbReference type="PANTHER" id="PTHR30336:SF0">
    <property type="entry name" value="PROTEIN SANA"/>
    <property type="match status" value="1"/>
</dbReference>
<keyword evidence="5" id="KW-1133">Transmembrane helix</keyword>
<dbReference type="Pfam" id="PF02698">
    <property type="entry name" value="DUF218"/>
    <property type="match status" value="1"/>
</dbReference>
<evidence type="ECO:0000259" key="8">
    <source>
        <dbReference type="Pfam" id="PF02698"/>
    </source>
</evidence>
<keyword evidence="4" id="KW-0812">Transmembrane</keyword>
<protein>
    <submittedName>
        <fullName evidence="9">Vancomycin high temperature exclusion protein</fullName>
    </submittedName>
</protein>
<comment type="function">
    <text evidence="7">Participates in the barrier function of the cell envelope.</text>
</comment>
<comment type="caution">
    <text evidence="9">The sequence shown here is derived from an EMBL/GenBank/DDBJ whole genome shotgun (WGS) entry which is preliminary data.</text>
</comment>
<dbReference type="RefSeq" id="WP_143719275.1">
    <property type="nucleotide sequence ID" value="NZ_VKDB01000001.1"/>
</dbReference>
<feature type="domain" description="DUF218" evidence="8">
    <location>
        <begin position="57"/>
        <end position="173"/>
    </location>
</feature>
<evidence type="ECO:0000256" key="5">
    <source>
        <dbReference type="ARBA" id="ARBA00022989"/>
    </source>
</evidence>
<sequence length="223" mass="24490">MGRRLTKPIKWLLRWLLAFAAALVLLVSVANQWVSLSAQGRLYTSVIDIPARPVGVLLGTSKYLSGGGINPYYQYRIDAALSLYRAGKVSDLILSGDNAHRSYDEPTTMRADLIAAGIPAQRLHRDYAGFRTLDSVVRANKVFGQGRFTVISQRFHNERAIYLARAHGLDAIGFDARDVEGTGGARVKFREGLARVSAVLDVLFGREPKFLGDPEVIGSSKTQ</sequence>
<accession>A0A553V6P6</accession>
<proteinExistence type="predicted"/>
<dbReference type="OrthoDB" id="9782395at2"/>
<gene>
    <name evidence="9" type="ORF">FNU79_02490</name>
</gene>
<evidence type="ECO:0000256" key="4">
    <source>
        <dbReference type="ARBA" id="ARBA00022692"/>
    </source>
</evidence>
<comment type="subcellular location">
    <subcellularLocation>
        <location evidence="1">Cell inner membrane</location>
        <topology evidence="1">Single-pass membrane protein</topology>
    </subcellularLocation>
</comment>
<evidence type="ECO:0000256" key="6">
    <source>
        <dbReference type="ARBA" id="ARBA00023136"/>
    </source>
</evidence>
<dbReference type="CDD" id="cd06259">
    <property type="entry name" value="YdcF-like"/>
    <property type="match status" value="1"/>
</dbReference>
<keyword evidence="6" id="KW-0472">Membrane</keyword>
<dbReference type="InterPro" id="IPR003848">
    <property type="entry name" value="DUF218"/>
</dbReference>
<dbReference type="EMBL" id="VKDB01000001">
    <property type="protein sequence ID" value="TSA88112.1"/>
    <property type="molecule type" value="Genomic_DNA"/>
</dbReference>
<dbReference type="Proteomes" id="UP000316092">
    <property type="component" value="Unassembled WGS sequence"/>
</dbReference>
<keyword evidence="10" id="KW-1185">Reference proteome</keyword>
<organism evidence="9 10">
    <name type="scientific">Deinococcus detaillensis</name>
    <dbReference type="NCBI Taxonomy" id="2592048"/>
    <lineage>
        <taxon>Bacteria</taxon>
        <taxon>Thermotogati</taxon>
        <taxon>Deinococcota</taxon>
        <taxon>Deinococci</taxon>
        <taxon>Deinococcales</taxon>
        <taxon>Deinococcaceae</taxon>
        <taxon>Deinococcus</taxon>
    </lineage>
</organism>
<name>A0A553V6P6_9DEIO</name>
<evidence type="ECO:0000256" key="2">
    <source>
        <dbReference type="ARBA" id="ARBA00022475"/>
    </source>
</evidence>
<reference evidence="9 10" key="1">
    <citation type="submission" date="2019-07" db="EMBL/GenBank/DDBJ databases">
        <title>Deinococcus detaillus sp. nov., isolated from humus soil in Antarctica.</title>
        <authorList>
            <person name="Zhang K."/>
        </authorList>
    </citation>
    <scope>NUCLEOTIDE SEQUENCE [LARGE SCALE GENOMIC DNA]</scope>
    <source>
        <strain evidence="9 10">H1</strain>
    </source>
</reference>
<dbReference type="InterPro" id="IPR051599">
    <property type="entry name" value="Cell_Envelope_Assoc"/>
</dbReference>
<evidence type="ECO:0000256" key="3">
    <source>
        <dbReference type="ARBA" id="ARBA00022519"/>
    </source>
</evidence>
<keyword evidence="3" id="KW-0997">Cell inner membrane</keyword>